<keyword evidence="10" id="KW-1185">Reference proteome</keyword>
<feature type="domain" description="Phospholipid/glycerol acyltransferase" evidence="8">
    <location>
        <begin position="77"/>
        <end position="188"/>
    </location>
</feature>
<dbReference type="InterPro" id="IPR002123">
    <property type="entry name" value="Plipid/glycerol_acylTrfase"/>
</dbReference>
<reference evidence="9 10" key="1">
    <citation type="submission" date="2018-08" db="EMBL/GenBank/DDBJ databases">
        <title>Whole Genome Sequence of the Moderate Halophilic Marine Bacterium Marinobacter litoralis Sw-45.</title>
        <authorList>
            <person name="Musa H."/>
        </authorList>
    </citation>
    <scope>NUCLEOTIDE SEQUENCE [LARGE SCALE GENOMIC DNA]</scope>
    <source>
        <strain evidence="9 10">Sw-45</strain>
    </source>
</reference>
<keyword evidence="3 9" id="KW-0808">Transferase</keyword>
<evidence type="ECO:0000256" key="5">
    <source>
        <dbReference type="ARBA" id="ARBA00023315"/>
    </source>
</evidence>
<gene>
    <name evidence="9" type="ORF">DOQ08_01180</name>
</gene>
<evidence type="ECO:0000256" key="2">
    <source>
        <dbReference type="ARBA" id="ARBA00022516"/>
    </source>
</evidence>
<feature type="transmembrane region" description="Helical" evidence="7">
    <location>
        <begin position="13"/>
        <end position="37"/>
    </location>
</feature>
<keyword evidence="7" id="KW-0812">Transmembrane</keyword>
<evidence type="ECO:0000256" key="3">
    <source>
        <dbReference type="ARBA" id="ARBA00022679"/>
    </source>
</evidence>
<evidence type="ECO:0000313" key="10">
    <source>
        <dbReference type="Proteomes" id="UP000265903"/>
    </source>
</evidence>
<keyword evidence="2" id="KW-0444">Lipid biosynthesis</keyword>
<dbReference type="CDD" id="cd07989">
    <property type="entry name" value="LPLAT_AGPAT-like"/>
    <property type="match status" value="1"/>
</dbReference>
<dbReference type="SMART" id="SM00563">
    <property type="entry name" value="PlsC"/>
    <property type="match status" value="1"/>
</dbReference>
<dbReference type="Proteomes" id="UP000265903">
    <property type="component" value="Unassembled WGS sequence"/>
</dbReference>
<dbReference type="GO" id="GO:0006654">
    <property type="term" value="P:phosphatidic acid biosynthetic process"/>
    <property type="evidence" value="ECO:0007669"/>
    <property type="project" value="TreeGrafter"/>
</dbReference>
<keyword evidence="7" id="KW-1133">Transmembrane helix</keyword>
<dbReference type="AlphaFoldDB" id="A0A3M2REX3"/>
<sequence>MSKLQRIVESVRFFTRLSAFVVFLSLSMATLGLVRIIEICSRQRIDRTGLVNRYSAGLCRLLGMRIQTHGLAMEGPALRVCNHVSWTDIPILAAGLPLRFLAKREVASWPLIGWIAREIGTIFVQRGAGDSAQVRQTLVSALEDGSSVVVFPEGTTTTGESVKRFHPHMLGVAIEAKCRVQAITISYHRNGQPDWLVPFTGDDDFVSHLCRLLKKPAVRMDVLYHPPVAVSANDNPADLAQMLHRQVSQGLVTLREEHERTGSHRTPLNNNESATEPG</sequence>
<evidence type="ECO:0000256" key="6">
    <source>
        <dbReference type="SAM" id="MobiDB-lite"/>
    </source>
</evidence>
<keyword evidence="5 9" id="KW-0012">Acyltransferase</keyword>
<evidence type="ECO:0000256" key="7">
    <source>
        <dbReference type="SAM" id="Phobius"/>
    </source>
</evidence>
<dbReference type="OrthoDB" id="9806880at2"/>
<dbReference type="RefSeq" id="WP_114333989.1">
    <property type="nucleotide sequence ID" value="NZ_QMDL01000002.1"/>
</dbReference>
<dbReference type="GO" id="GO:0003841">
    <property type="term" value="F:1-acylglycerol-3-phosphate O-acyltransferase activity"/>
    <property type="evidence" value="ECO:0007669"/>
    <property type="project" value="TreeGrafter"/>
</dbReference>
<dbReference type="EMBL" id="QMDL01000002">
    <property type="protein sequence ID" value="RMJ03861.1"/>
    <property type="molecule type" value="Genomic_DNA"/>
</dbReference>
<keyword evidence="4" id="KW-0443">Lipid metabolism</keyword>
<dbReference type="SUPFAM" id="SSF69593">
    <property type="entry name" value="Glycerol-3-phosphate (1)-acyltransferase"/>
    <property type="match status" value="1"/>
</dbReference>
<organism evidence="9 10">
    <name type="scientific">Marinobacter litoralis</name>
    <dbReference type="NCBI Taxonomy" id="187981"/>
    <lineage>
        <taxon>Bacteria</taxon>
        <taxon>Pseudomonadati</taxon>
        <taxon>Pseudomonadota</taxon>
        <taxon>Gammaproteobacteria</taxon>
        <taxon>Pseudomonadales</taxon>
        <taxon>Marinobacteraceae</taxon>
        <taxon>Marinobacter</taxon>
    </lineage>
</organism>
<feature type="compositionally biased region" description="Polar residues" evidence="6">
    <location>
        <begin position="264"/>
        <end position="278"/>
    </location>
</feature>
<evidence type="ECO:0000313" key="9">
    <source>
        <dbReference type="EMBL" id="RMJ03861.1"/>
    </source>
</evidence>
<name>A0A3M2REX3_9GAMM</name>
<protein>
    <submittedName>
        <fullName evidence="9">2-acyl-glycerophospho-ethanolamine acyltransferase</fullName>
    </submittedName>
</protein>
<evidence type="ECO:0000256" key="4">
    <source>
        <dbReference type="ARBA" id="ARBA00023098"/>
    </source>
</evidence>
<comment type="pathway">
    <text evidence="1">Lipid metabolism.</text>
</comment>
<feature type="region of interest" description="Disordered" evidence="6">
    <location>
        <begin position="256"/>
        <end position="278"/>
    </location>
</feature>
<evidence type="ECO:0000259" key="8">
    <source>
        <dbReference type="SMART" id="SM00563"/>
    </source>
</evidence>
<comment type="caution">
    <text evidence="9">The sequence shown here is derived from an EMBL/GenBank/DDBJ whole genome shotgun (WGS) entry which is preliminary data.</text>
</comment>
<proteinExistence type="predicted"/>
<dbReference type="PANTHER" id="PTHR10434">
    <property type="entry name" value="1-ACYL-SN-GLYCEROL-3-PHOSPHATE ACYLTRANSFERASE"/>
    <property type="match status" value="1"/>
</dbReference>
<keyword evidence="7" id="KW-0472">Membrane</keyword>
<evidence type="ECO:0000256" key="1">
    <source>
        <dbReference type="ARBA" id="ARBA00005189"/>
    </source>
</evidence>
<dbReference type="Pfam" id="PF01553">
    <property type="entry name" value="Acyltransferase"/>
    <property type="match status" value="1"/>
</dbReference>
<dbReference type="PANTHER" id="PTHR10434:SF64">
    <property type="entry name" value="1-ACYL-SN-GLYCEROL-3-PHOSPHATE ACYLTRANSFERASE-RELATED"/>
    <property type="match status" value="1"/>
</dbReference>
<accession>A0A3M2REX3</accession>